<dbReference type="Proteomes" id="UP001143486">
    <property type="component" value="Unassembled WGS sequence"/>
</dbReference>
<organism evidence="3 4">
    <name type="scientific">Maricaulis virginensis</name>
    <dbReference type="NCBI Taxonomy" id="144022"/>
    <lineage>
        <taxon>Bacteria</taxon>
        <taxon>Pseudomonadati</taxon>
        <taxon>Pseudomonadota</taxon>
        <taxon>Alphaproteobacteria</taxon>
        <taxon>Maricaulales</taxon>
        <taxon>Maricaulaceae</taxon>
        <taxon>Maricaulis</taxon>
    </lineage>
</organism>
<dbReference type="SUPFAM" id="SSF56935">
    <property type="entry name" value="Porins"/>
    <property type="match status" value="1"/>
</dbReference>
<evidence type="ECO:0000313" key="3">
    <source>
        <dbReference type="EMBL" id="GLK52865.1"/>
    </source>
</evidence>
<dbReference type="AlphaFoldDB" id="A0A9W6IPD7"/>
<evidence type="ECO:0000313" key="4">
    <source>
        <dbReference type="Proteomes" id="UP001143486"/>
    </source>
</evidence>
<dbReference type="GO" id="GO:0016020">
    <property type="term" value="C:membrane"/>
    <property type="evidence" value="ECO:0007669"/>
    <property type="project" value="InterPro"/>
</dbReference>
<dbReference type="RefSeq" id="WP_271187224.1">
    <property type="nucleotide sequence ID" value="NZ_BSFE01000006.1"/>
</dbReference>
<keyword evidence="1" id="KW-0732">Signal</keyword>
<feature type="domain" description="Porin" evidence="2">
    <location>
        <begin position="56"/>
        <end position="382"/>
    </location>
</feature>
<protein>
    <recommendedName>
        <fullName evidence="2">Porin domain-containing protein</fullName>
    </recommendedName>
</protein>
<sequence length="413" mass="43143">MVRTLSATLIAALSGALAAPPAFPQTDSFSGIFSNENSGFGAAFETRFQLDAGTVLASGDSADTPLFDIDTALTVEGFTDAGRRYGLVAGGRIERDSGRRGWGGLAGDCPAGRGDCATGVSPASGYRSSGAPVGDATRTALEEAYLYYDTGWGELRFGYGPGAAQLDTAGGPAAFRLSRADGGRVATDRLSGARTANLASGWSPKILFRSVALGQESTIGTLRASASWTPAVRDCGVDVCHREYGPAGLVSPVFDDVAELGLIYAIRRGDHEIEASFGIASGADATGRPGFERLLAWDAGLSWRLGDWSAGLRGLVSDNGLAGDRGYQAWSASAGYEAGPWLFTLEYAGFSDDAVHVDGTSWQVGGSRLIGERWLAGVGLRNARRWDPVLTPGGRTQVRSGDTVGFLELGWQF</sequence>
<name>A0A9W6IPD7_9PROT</name>
<dbReference type="GO" id="GO:0015288">
    <property type="term" value="F:porin activity"/>
    <property type="evidence" value="ECO:0007669"/>
    <property type="project" value="InterPro"/>
</dbReference>
<feature type="chain" id="PRO_5040934345" description="Porin domain-containing protein" evidence="1">
    <location>
        <begin position="19"/>
        <end position="413"/>
    </location>
</feature>
<evidence type="ECO:0000259" key="2">
    <source>
        <dbReference type="Pfam" id="PF13609"/>
    </source>
</evidence>
<dbReference type="InterPro" id="IPR023614">
    <property type="entry name" value="Porin_dom_sf"/>
</dbReference>
<proteinExistence type="predicted"/>
<evidence type="ECO:0000256" key="1">
    <source>
        <dbReference type="SAM" id="SignalP"/>
    </source>
</evidence>
<gene>
    <name evidence="3" type="ORF">GCM10017621_23730</name>
</gene>
<dbReference type="InterPro" id="IPR033900">
    <property type="entry name" value="Gram_neg_porin_domain"/>
</dbReference>
<reference evidence="3" key="2">
    <citation type="submission" date="2023-01" db="EMBL/GenBank/DDBJ databases">
        <authorList>
            <person name="Sun Q."/>
            <person name="Evtushenko L."/>
        </authorList>
    </citation>
    <scope>NUCLEOTIDE SEQUENCE</scope>
    <source>
        <strain evidence="3">VKM B-1513</strain>
    </source>
</reference>
<dbReference type="EMBL" id="BSFE01000006">
    <property type="protein sequence ID" value="GLK52865.1"/>
    <property type="molecule type" value="Genomic_DNA"/>
</dbReference>
<dbReference type="Pfam" id="PF13609">
    <property type="entry name" value="Porin_4"/>
    <property type="match status" value="1"/>
</dbReference>
<dbReference type="Gene3D" id="2.40.160.10">
    <property type="entry name" value="Porin"/>
    <property type="match status" value="1"/>
</dbReference>
<reference evidence="3" key="1">
    <citation type="journal article" date="2014" name="Int. J. Syst. Evol. Microbiol.">
        <title>Complete genome sequence of Corynebacterium casei LMG S-19264T (=DSM 44701T), isolated from a smear-ripened cheese.</title>
        <authorList>
            <consortium name="US DOE Joint Genome Institute (JGI-PGF)"/>
            <person name="Walter F."/>
            <person name="Albersmeier A."/>
            <person name="Kalinowski J."/>
            <person name="Ruckert C."/>
        </authorList>
    </citation>
    <scope>NUCLEOTIDE SEQUENCE</scope>
    <source>
        <strain evidence="3">VKM B-1513</strain>
    </source>
</reference>
<keyword evidence="4" id="KW-1185">Reference proteome</keyword>
<feature type="signal peptide" evidence="1">
    <location>
        <begin position="1"/>
        <end position="18"/>
    </location>
</feature>
<accession>A0A9W6IPD7</accession>
<comment type="caution">
    <text evidence="3">The sequence shown here is derived from an EMBL/GenBank/DDBJ whole genome shotgun (WGS) entry which is preliminary data.</text>
</comment>